<feature type="region of interest" description="Disordered" evidence="8">
    <location>
        <begin position="28"/>
        <end position="50"/>
    </location>
</feature>
<evidence type="ECO:0000256" key="3">
    <source>
        <dbReference type="ARBA" id="ARBA00022729"/>
    </source>
</evidence>
<keyword evidence="3 9" id="KW-0732">Signal</keyword>
<evidence type="ECO:0000256" key="8">
    <source>
        <dbReference type="SAM" id="MobiDB-lite"/>
    </source>
</evidence>
<dbReference type="InterPro" id="IPR004236">
    <property type="entry name" value="Pept_S1_alpha_lytic"/>
</dbReference>
<evidence type="ECO:0000256" key="7">
    <source>
        <dbReference type="ARBA" id="ARBA00023157"/>
    </source>
</evidence>
<dbReference type="CDD" id="cd21112">
    <property type="entry name" value="alphaLP-like"/>
    <property type="match status" value="1"/>
</dbReference>
<dbReference type="SUPFAM" id="SSF54806">
    <property type="entry name" value="Alpha-lytic protease prodomain"/>
    <property type="match status" value="1"/>
</dbReference>
<feature type="compositionally biased region" description="Low complexity" evidence="8">
    <location>
        <begin position="28"/>
        <end position="49"/>
    </location>
</feature>
<evidence type="ECO:0000256" key="2">
    <source>
        <dbReference type="ARBA" id="ARBA00022670"/>
    </source>
</evidence>
<dbReference type="Gene3D" id="2.60.120.380">
    <property type="match status" value="1"/>
</dbReference>
<organism evidence="11 12">
    <name type="scientific">Microbispora corallina</name>
    <dbReference type="NCBI Taxonomy" id="83302"/>
    <lineage>
        <taxon>Bacteria</taxon>
        <taxon>Bacillati</taxon>
        <taxon>Actinomycetota</taxon>
        <taxon>Actinomycetes</taxon>
        <taxon>Streptosporangiales</taxon>
        <taxon>Streptosporangiaceae</taxon>
        <taxon>Microbispora</taxon>
    </lineage>
</organism>
<dbReference type="InterPro" id="IPR043504">
    <property type="entry name" value="Peptidase_S1_PA_chymotrypsin"/>
</dbReference>
<keyword evidence="7" id="KW-1015">Disulfide bond</keyword>
<dbReference type="Proteomes" id="UP000603904">
    <property type="component" value="Unassembled WGS sequence"/>
</dbReference>
<gene>
    <name evidence="11" type="ORF">Mco01_24340</name>
</gene>
<sequence>MLPRRAATAACALAVGVTTLLAAPAMAAPGDASGPSAAQAASGAASSALKPPPAMLEAMQRDLGLSAAQAEARVANESRASATETKLRKRLDASFAGSWVSGPTSSTLVVATTDAGRSADIAAQGATPQVVGRSLAALTAAKDALDRASAKAPSSAPVWYVDVRSNSVVVQSSQPAEAEAFVKASGADPAAVRVVQSSEQPRPLYDVRGGDAYYIAGQARCSVGFSVTKGSTNGFVSAGHCATVGSSLTGYNQVSMGSFQGYSFPGNDYSWAAVNSNWTAQPWVNNGSGGNVTVSGSTVAVEGASICRSGSTTGWHCGTVQQRNTSVTYQEGTVNEVTRTNVCAEPGDSGGSFISGSQAQGVTSGGSGNCSVGGTTYFQPVNEILSAYGLTLVTSGGGNPPPTGCSGYQQTYTGSLTSGGNAYQPNNSYYQSTVSGTHKGCLDGPDGTDFDLYLQKWNGSSWVTVASGTTANPDETVTYSGTAGYYRYRVNAYSGSGSYTLGITKP</sequence>
<dbReference type="RefSeq" id="WP_204056980.1">
    <property type="nucleotide sequence ID" value="NZ_BAAAGP010000004.1"/>
</dbReference>
<dbReference type="SUPFAM" id="SSF50494">
    <property type="entry name" value="Trypsin-like serine proteases"/>
    <property type="match status" value="1"/>
</dbReference>
<dbReference type="InterPro" id="IPR009003">
    <property type="entry name" value="Peptidase_S1_PA"/>
</dbReference>
<evidence type="ECO:0000259" key="10">
    <source>
        <dbReference type="Pfam" id="PF02983"/>
    </source>
</evidence>
<evidence type="ECO:0000256" key="9">
    <source>
        <dbReference type="SAM" id="SignalP"/>
    </source>
</evidence>
<dbReference type="InterPro" id="IPR037295">
    <property type="entry name" value="Alpha-lytic_protease_prodomain"/>
</dbReference>
<dbReference type="Gene3D" id="3.30.300.50">
    <property type="match status" value="2"/>
</dbReference>
<keyword evidence="2 11" id="KW-0645">Protease</keyword>
<dbReference type="EMBL" id="BOOC01000008">
    <property type="protein sequence ID" value="GIH39434.1"/>
    <property type="molecule type" value="Genomic_DNA"/>
</dbReference>
<feature type="signal peptide" evidence="9">
    <location>
        <begin position="1"/>
        <end position="27"/>
    </location>
</feature>
<protein>
    <submittedName>
        <fullName evidence="11">Serine protease</fullName>
    </submittedName>
</protein>
<keyword evidence="4" id="KW-0378">Hydrolase</keyword>
<keyword evidence="12" id="KW-1185">Reference proteome</keyword>
<feature type="chain" id="PRO_5047007723" evidence="9">
    <location>
        <begin position="28"/>
        <end position="506"/>
    </location>
</feature>
<evidence type="ECO:0000256" key="4">
    <source>
        <dbReference type="ARBA" id="ARBA00022801"/>
    </source>
</evidence>
<reference evidence="11 12" key="1">
    <citation type="submission" date="2021-01" db="EMBL/GenBank/DDBJ databases">
        <title>Whole genome shotgun sequence of Microbispora corallina NBRC 16416.</title>
        <authorList>
            <person name="Komaki H."/>
            <person name="Tamura T."/>
        </authorList>
    </citation>
    <scope>NUCLEOTIDE SEQUENCE [LARGE SCALE GENOMIC DNA]</scope>
    <source>
        <strain evidence="11 12">NBRC 16416</strain>
    </source>
</reference>
<evidence type="ECO:0000256" key="1">
    <source>
        <dbReference type="ARBA" id="ARBA00007664"/>
    </source>
</evidence>
<evidence type="ECO:0000256" key="6">
    <source>
        <dbReference type="ARBA" id="ARBA00023145"/>
    </source>
</evidence>
<evidence type="ECO:0000313" key="12">
    <source>
        <dbReference type="Proteomes" id="UP000603904"/>
    </source>
</evidence>
<dbReference type="InterPro" id="IPR035070">
    <property type="entry name" value="Streptogrisin_prodomain"/>
</dbReference>
<comment type="caution">
    <text evidence="11">The sequence shown here is derived from an EMBL/GenBank/DDBJ whole genome shotgun (WGS) entry which is preliminary data.</text>
</comment>
<dbReference type="PRINTS" id="PR00861">
    <property type="entry name" value="ALYTICPTASE"/>
</dbReference>
<comment type="similarity">
    <text evidence="1">Belongs to the peptidase S1 family.</text>
</comment>
<dbReference type="GO" id="GO:0008233">
    <property type="term" value="F:peptidase activity"/>
    <property type="evidence" value="ECO:0007669"/>
    <property type="project" value="UniProtKB-KW"/>
</dbReference>
<evidence type="ECO:0000313" key="11">
    <source>
        <dbReference type="EMBL" id="GIH39434.1"/>
    </source>
</evidence>
<dbReference type="InterPro" id="IPR001316">
    <property type="entry name" value="Pept_S1A_streptogrisin"/>
</dbReference>
<dbReference type="GO" id="GO:0006508">
    <property type="term" value="P:proteolysis"/>
    <property type="evidence" value="ECO:0007669"/>
    <property type="project" value="UniProtKB-KW"/>
</dbReference>
<dbReference type="Gene3D" id="2.40.10.10">
    <property type="entry name" value="Trypsin-like serine proteases"/>
    <property type="match status" value="2"/>
</dbReference>
<feature type="domain" description="Peptidase S1A alpha-lytic prodomain" evidence="10">
    <location>
        <begin position="133"/>
        <end position="188"/>
    </location>
</feature>
<keyword evidence="5" id="KW-0720">Serine protease</keyword>
<dbReference type="Pfam" id="PF02983">
    <property type="entry name" value="Pro_Al_protease"/>
    <property type="match status" value="1"/>
</dbReference>
<accession>A0ABQ4FXC4</accession>
<keyword evidence="6" id="KW-0865">Zymogen</keyword>
<name>A0ABQ4FXC4_9ACTN</name>
<evidence type="ECO:0000256" key="5">
    <source>
        <dbReference type="ARBA" id="ARBA00022825"/>
    </source>
</evidence>
<proteinExistence type="inferred from homology"/>